<keyword evidence="3" id="KW-0597">Phosphoprotein</keyword>
<evidence type="ECO:0000256" key="5">
    <source>
        <dbReference type="ARBA" id="ARBA00022741"/>
    </source>
</evidence>
<dbReference type="InterPro" id="IPR003594">
    <property type="entry name" value="HATPase_dom"/>
</dbReference>
<dbReference type="InterPro" id="IPR013767">
    <property type="entry name" value="PAS_fold"/>
</dbReference>
<evidence type="ECO:0000256" key="2">
    <source>
        <dbReference type="ARBA" id="ARBA00012438"/>
    </source>
</evidence>
<dbReference type="InterPro" id="IPR013656">
    <property type="entry name" value="PAS_4"/>
</dbReference>
<dbReference type="Gene3D" id="6.10.250.2580">
    <property type="match status" value="1"/>
</dbReference>
<dbReference type="SUPFAM" id="SSF55785">
    <property type="entry name" value="PYP-like sensor domain (PAS domain)"/>
    <property type="match status" value="2"/>
</dbReference>
<dbReference type="Gene3D" id="1.10.287.130">
    <property type="match status" value="1"/>
</dbReference>
<dbReference type="EC" id="2.7.13.3" evidence="2"/>
<dbReference type="SMART" id="SM00387">
    <property type="entry name" value="HATPase_c"/>
    <property type="match status" value="1"/>
</dbReference>
<dbReference type="PANTHER" id="PTHR43065:SF10">
    <property type="entry name" value="PEROXIDE STRESS-ACTIVATED HISTIDINE KINASE MAK3"/>
    <property type="match status" value="1"/>
</dbReference>
<keyword evidence="6" id="KW-0418">Kinase</keyword>
<comment type="caution">
    <text evidence="12">The sequence shown here is derived from an EMBL/GenBank/DDBJ whole genome shotgun (WGS) entry which is preliminary data.</text>
</comment>
<dbReference type="InterPro" id="IPR035965">
    <property type="entry name" value="PAS-like_dom_sf"/>
</dbReference>
<dbReference type="Gene3D" id="3.30.450.20">
    <property type="entry name" value="PAS domain"/>
    <property type="match status" value="2"/>
</dbReference>
<keyword evidence="8" id="KW-0902">Two-component regulatory system</keyword>
<evidence type="ECO:0000259" key="9">
    <source>
        <dbReference type="PROSITE" id="PS50109"/>
    </source>
</evidence>
<name>A0ABW3H5E0_9SPHN</name>
<feature type="domain" description="PAS" evidence="10">
    <location>
        <begin position="1"/>
        <end position="56"/>
    </location>
</feature>
<evidence type="ECO:0000313" key="13">
    <source>
        <dbReference type="Proteomes" id="UP001596977"/>
    </source>
</evidence>
<sequence>MLDPDGVVSSWNVGAELLTGWTADEIVGQSGEQLYPAVDRDARKPEADLARVVANGHSREETWRVRRDGSEFLADVTISALLADDGSLRGYGVVLYDITNRKAAESALERNELHLRSILATVPDAMIVIDERGTILSFSAAAERLFGWSEAEVVGKNVSILMPSPDRIRHDDYVGRYISTGERRIIGIGRIVVGERRDGTDFPMELSVGEASSEGHRIFTGFIRDLTEQQRSELRLKELQSELIHVSRLSAMGTMASTLAHELNQPLTAIANYMEAGRDLLAAAGVEGEMGEMLREAVEESAKEALRAGNIVRRLRDFVSRGDVEKHIEDLNRLIDEASRLALVGAKERGVRAFFDLSPEVTHVLVDRVQIQQVLLNLIRNAIDAMTGGEVRDVTVRTSVDPRGMIRVSVVDTGPGIDPQVLPKLFEAFTSTKERGMGLGLSICRTIVEAHGGRIWAEPRTGGGTVFHFTVMGASTEEPGDGKADNSPRRR</sequence>
<dbReference type="InterPro" id="IPR000700">
    <property type="entry name" value="PAS-assoc_C"/>
</dbReference>
<gene>
    <name evidence="12" type="ORF">ACFQ1E_10180</name>
</gene>
<keyword evidence="13" id="KW-1185">Reference proteome</keyword>
<dbReference type="NCBIfam" id="TIGR00229">
    <property type="entry name" value="sensory_box"/>
    <property type="match status" value="2"/>
</dbReference>
<dbReference type="CDD" id="cd00130">
    <property type="entry name" value="PAS"/>
    <property type="match status" value="2"/>
</dbReference>
<feature type="domain" description="PAS" evidence="10">
    <location>
        <begin position="111"/>
        <end position="164"/>
    </location>
</feature>
<dbReference type="PROSITE" id="PS50109">
    <property type="entry name" value="HIS_KIN"/>
    <property type="match status" value="1"/>
</dbReference>
<dbReference type="CDD" id="cd00082">
    <property type="entry name" value="HisKA"/>
    <property type="match status" value="1"/>
</dbReference>
<organism evidence="12 13">
    <name type="scientific">Sphingomonas canadensis</name>
    <dbReference type="NCBI Taxonomy" id="1219257"/>
    <lineage>
        <taxon>Bacteria</taxon>
        <taxon>Pseudomonadati</taxon>
        <taxon>Pseudomonadota</taxon>
        <taxon>Alphaproteobacteria</taxon>
        <taxon>Sphingomonadales</taxon>
        <taxon>Sphingomonadaceae</taxon>
        <taxon>Sphingomonas</taxon>
    </lineage>
</organism>
<dbReference type="Pfam" id="PF00512">
    <property type="entry name" value="HisKA"/>
    <property type="match status" value="1"/>
</dbReference>
<dbReference type="InterPro" id="IPR004358">
    <property type="entry name" value="Sig_transdc_His_kin-like_C"/>
</dbReference>
<feature type="domain" description="Histidine kinase" evidence="9">
    <location>
        <begin position="258"/>
        <end position="475"/>
    </location>
</feature>
<protein>
    <recommendedName>
        <fullName evidence="2">histidine kinase</fullName>
        <ecNumber evidence="2">2.7.13.3</ecNumber>
    </recommendedName>
</protein>
<evidence type="ECO:0000313" key="12">
    <source>
        <dbReference type="EMBL" id="MFD0946706.1"/>
    </source>
</evidence>
<dbReference type="InterPro" id="IPR036890">
    <property type="entry name" value="HATPase_C_sf"/>
</dbReference>
<feature type="domain" description="PAC" evidence="11">
    <location>
        <begin position="179"/>
        <end position="238"/>
    </location>
</feature>
<dbReference type="Proteomes" id="UP001596977">
    <property type="component" value="Unassembled WGS sequence"/>
</dbReference>
<dbReference type="InterPro" id="IPR000014">
    <property type="entry name" value="PAS"/>
</dbReference>
<keyword evidence="5" id="KW-0547">Nucleotide-binding</keyword>
<keyword evidence="4" id="KW-0808">Transferase</keyword>
<dbReference type="InterPro" id="IPR036097">
    <property type="entry name" value="HisK_dim/P_sf"/>
</dbReference>
<evidence type="ECO:0000256" key="6">
    <source>
        <dbReference type="ARBA" id="ARBA00022777"/>
    </source>
</evidence>
<dbReference type="SMART" id="SM00091">
    <property type="entry name" value="PAS"/>
    <property type="match status" value="1"/>
</dbReference>
<dbReference type="Gene3D" id="3.30.565.10">
    <property type="entry name" value="Histidine kinase-like ATPase, C-terminal domain"/>
    <property type="match status" value="1"/>
</dbReference>
<accession>A0ABW3H5E0</accession>
<dbReference type="Pfam" id="PF08448">
    <property type="entry name" value="PAS_4"/>
    <property type="match status" value="1"/>
</dbReference>
<evidence type="ECO:0000256" key="7">
    <source>
        <dbReference type="ARBA" id="ARBA00022840"/>
    </source>
</evidence>
<dbReference type="PANTHER" id="PTHR43065">
    <property type="entry name" value="SENSOR HISTIDINE KINASE"/>
    <property type="match status" value="1"/>
</dbReference>
<dbReference type="Pfam" id="PF02518">
    <property type="entry name" value="HATPase_c"/>
    <property type="match status" value="1"/>
</dbReference>
<dbReference type="PROSITE" id="PS50112">
    <property type="entry name" value="PAS"/>
    <property type="match status" value="2"/>
</dbReference>
<keyword evidence="7" id="KW-0067">ATP-binding</keyword>
<feature type="domain" description="PAC" evidence="11">
    <location>
        <begin position="58"/>
        <end position="110"/>
    </location>
</feature>
<dbReference type="SMART" id="SM00388">
    <property type="entry name" value="HisKA"/>
    <property type="match status" value="1"/>
</dbReference>
<evidence type="ECO:0000256" key="3">
    <source>
        <dbReference type="ARBA" id="ARBA00022553"/>
    </source>
</evidence>
<evidence type="ECO:0000256" key="4">
    <source>
        <dbReference type="ARBA" id="ARBA00022679"/>
    </source>
</evidence>
<evidence type="ECO:0000259" key="11">
    <source>
        <dbReference type="PROSITE" id="PS50113"/>
    </source>
</evidence>
<dbReference type="EMBL" id="JBHTJG010000004">
    <property type="protein sequence ID" value="MFD0946706.1"/>
    <property type="molecule type" value="Genomic_DNA"/>
</dbReference>
<dbReference type="PRINTS" id="PR00344">
    <property type="entry name" value="BCTRLSENSOR"/>
</dbReference>
<comment type="catalytic activity">
    <reaction evidence="1">
        <text>ATP + protein L-histidine = ADP + protein N-phospho-L-histidine.</text>
        <dbReference type="EC" id="2.7.13.3"/>
    </reaction>
</comment>
<proteinExistence type="predicted"/>
<evidence type="ECO:0000256" key="8">
    <source>
        <dbReference type="ARBA" id="ARBA00023012"/>
    </source>
</evidence>
<dbReference type="RefSeq" id="WP_264944210.1">
    <property type="nucleotide sequence ID" value="NZ_JAPDRA010000004.1"/>
</dbReference>
<evidence type="ECO:0000259" key="10">
    <source>
        <dbReference type="PROSITE" id="PS50112"/>
    </source>
</evidence>
<dbReference type="Pfam" id="PF00989">
    <property type="entry name" value="PAS"/>
    <property type="match status" value="1"/>
</dbReference>
<reference evidence="13" key="1">
    <citation type="journal article" date="2019" name="Int. J. Syst. Evol. Microbiol.">
        <title>The Global Catalogue of Microorganisms (GCM) 10K type strain sequencing project: providing services to taxonomists for standard genome sequencing and annotation.</title>
        <authorList>
            <consortium name="The Broad Institute Genomics Platform"/>
            <consortium name="The Broad Institute Genome Sequencing Center for Infectious Disease"/>
            <person name="Wu L."/>
            <person name="Ma J."/>
        </authorList>
    </citation>
    <scope>NUCLEOTIDE SEQUENCE [LARGE SCALE GENOMIC DNA]</scope>
    <source>
        <strain evidence="13">CCUG 62982</strain>
    </source>
</reference>
<dbReference type="SUPFAM" id="SSF55874">
    <property type="entry name" value="ATPase domain of HSP90 chaperone/DNA topoisomerase II/histidine kinase"/>
    <property type="match status" value="1"/>
</dbReference>
<dbReference type="InterPro" id="IPR003661">
    <property type="entry name" value="HisK_dim/P_dom"/>
</dbReference>
<evidence type="ECO:0000256" key="1">
    <source>
        <dbReference type="ARBA" id="ARBA00000085"/>
    </source>
</evidence>
<dbReference type="SUPFAM" id="SSF47384">
    <property type="entry name" value="Homodimeric domain of signal transducing histidine kinase"/>
    <property type="match status" value="1"/>
</dbReference>
<dbReference type="InterPro" id="IPR005467">
    <property type="entry name" value="His_kinase_dom"/>
</dbReference>
<dbReference type="PROSITE" id="PS50113">
    <property type="entry name" value="PAC"/>
    <property type="match status" value="2"/>
</dbReference>